<dbReference type="Proteomes" id="UP001059663">
    <property type="component" value="Chromosome"/>
</dbReference>
<name>A0AC61U8N6_9MICO</name>
<sequence>MPPGRAHPVPGDPRPAIGGDGGHVGRCRGDGPDDDALEVEESVGPAISPHGQRRNPRGHLDIEGVWPVGVDRDRGRTGHLLGDPSGQRITVHPHEGVPISSSAIRSTCRRSAGSAPVTATSRVSGGRREADRPAEPEEHDDDEESDRPAPHPVRPHHGRPLGEALLGRLPRAAPPAHRPALIDAGPRAAAGPPG</sequence>
<gene>
    <name evidence="1" type="ORF">LP422_08000</name>
</gene>
<dbReference type="EMBL" id="CP087977">
    <property type="protein sequence ID" value="UUZ46510.1"/>
    <property type="molecule type" value="Genomic_DNA"/>
</dbReference>
<evidence type="ECO:0000313" key="1">
    <source>
        <dbReference type="EMBL" id="UUZ46510.1"/>
    </source>
</evidence>
<protein>
    <submittedName>
        <fullName evidence="1">Uncharacterized protein</fullName>
    </submittedName>
</protein>
<evidence type="ECO:0000313" key="2">
    <source>
        <dbReference type="Proteomes" id="UP001059663"/>
    </source>
</evidence>
<accession>A0AC61U8N6</accession>
<reference evidence="1" key="1">
    <citation type="submission" date="2021-11" db="EMBL/GenBank/DDBJ databases">
        <title>Study of the species diversity of bacterial strains isolated from a unique natural object - Shulgan-Tash cave (Bashkiria).</title>
        <authorList>
            <person name="Sazanova A.L."/>
            <person name="Chirak E.R."/>
            <person name="Safronova V.I."/>
        </authorList>
    </citation>
    <scope>NUCLEOTIDE SEQUENCE</scope>
    <source>
        <strain evidence="1">P1</strain>
    </source>
</reference>
<organism evidence="1 2">
    <name type="scientific">Janibacter limosus</name>
    <dbReference type="NCBI Taxonomy" id="53458"/>
    <lineage>
        <taxon>Bacteria</taxon>
        <taxon>Bacillati</taxon>
        <taxon>Actinomycetota</taxon>
        <taxon>Actinomycetes</taxon>
        <taxon>Micrococcales</taxon>
        <taxon>Intrasporangiaceae</taxon>
        <taxon>Janibacter</taxon>
    </lineage>
</organism>
<proteinExistence type="predicted"/>